<feature type="compositionally biased region" description="Low complexity" evidence="1">
    <location>
        <begin position="38"/>
        <end position="52"/>
    </location>
</feature>
<keyword evidence="3" id="KW-1185">Reference proteome</keyword>
<reference evidence="3" key="1">
    <citation type="journal article" date="2017" name="Genome Biol.">
        <title>Comparative genomics reveals high biological diversity and specific adaptations in the industrially and medically important fungal genus Aspergillus.</title>
        <authorList>
            <person name="de Vries R.P."/>
            <person name="Riley R."/>
            <person name="Wiebenga A."/>
            <person name="Aguilar-Osorio G."/>
            <person name="Amillis S."/>
            <person name="Uchima C.A."/>
            <person name="Anderluh G."/>
            <person name="Asadollahi M."/>
            <person name="Askin M."/>
            <person name="Barry K."/>
            <person name="Battaglia E."/>
            <person name="Bayram O."/>
            <person name="Benocci T."/>
            <person name="Braus-Stromeyer S.A."/>
            <person name="Caldana C."/>
            <person name="Canovas D."/>
            <person name="Cerqueira G.C."/>
            <person name="Chen F."/>
            <person name="Chen W."/>
            <person name="Choi C."/>
            <person name="Clum A."/>
            <person name="Dos Santos R.A."/>
            <person name="Damasio A.R."/>
            <person name="Diallinas G."/>
            <person name="Emri T."/>
            <person name="Fekete E."/>
            <person name="Flipphi M."/>
            <person name="Freyberg S."/>
            <person name="Gallo A."/>
            <person name="Gournas C."/>
            <person name="Habgood R."/>
            <person name="Hainaut M."/>
            <person name="Harispe M.L."/>
            <person name="Henrissat B."/>
            <person name="Hilden K.S."/>
            <person name="Hope R."/>
            <person name="Hossain A."/>
            <person name="Karabika E."/>
            <person name="Karaffa L."/>
            <person name="Karanyi Z."/>
            <person name="Krasevec N."/>
            <person name="Kuo A."/>
            <person name="Kusch H."/>
            <person name="LaButti K."/>
            <person name="Lagendijk E.L."/>
            <person name="Lapidus A."/>
            <person name="Levasseur A."/>
            <person name="Lindquist E."/>
            <person name="Lipzen A."/>
            <person name="Logrieco A.F."/>
            <person name="MacCabe A."/>
            <person name="Maekelae M.R."/>
            <person name="Malavazi I."/>
            <person name="Melin P."/>
            <person name="Meyer V."/>
            <person name="Mielnichuk N."/>
            <person name="Miskei M."/>
            <person name="Molnar A.P."/>
            <person name="Mule G."/>
            <person name="Ngan C.Y."/>
            <person name="Orejas M."/>
            <person name="Orosz E."/>
            <person name="Ouedraogo J.P."/>
            <person name="Overkamp K.M."/>
            <person name="Park H.-S."/>
            <person name="Perrone G."/>
            <person name="Piumi F."/>
            <person name="Punt P.J."/>
            <person name="Ram A.F."/>
            <person name="Ramon A."/>
            <person name="Rauscher S."/>
            <person name="Record E."/>
            <person name="Riano-Pachon D.M."/>
            <person name="Robert V."/>
            <person name="Roehrig J."/>
            <person name="Ruller R."/>
            <person name="Salamov A."/>
            <person name="Salih N.S."/>
            <person name="Samson R.A."/>
            <person name="Sandor E."/>
            <person name="Sanguinetti M."/>
            <person name="Schuetze T."/>
            <person name="Sepcic K."/>
            <person name="Shelest E."/>
            <person name="Sherlock G."/>
            <person name="Sophianopoulou V."/>
            <person name="Squina F.M."/>
            <person name="Sun H."/>
            <person name="Susca A."/>
            <person name="Todd R.B."/>
            <person name="Tsang A."/>
            <person name="Unkles S.E."/>
            <person name="van de Wiele N."/>
            <person name="van Rossen-Uffink D."/>
            <person name="Oliveira J.V."/>
            <person name="Vesth T.C."/>
            <person name="Visser J."/>
            <person name="Yu J.-H."/>
            <person name="Zhou M."/>
            <person name="Andersen M.R."/>
            <person name="Archer D.B."/>
            <person name="Baker S.E."/>
            <person name="Benoit I."/>
            <person name="Brakhage A.A."/>
            <person name="Braus G.H."/>
            <person name="Fischer R."/>
            <person name="Frisvad J.C."/>
            <person name="Goldman G.H."/>
            <person name="Houbraken J."/>
            <person name="Oakley B."/>
            <person name="Pocsi I."/>
            <person name="Scazzocchio C."/>
            <person name="Seiboth B."/>
            <person name="vanKuyk P.A."/>
            <person name="Wortman J."/>
            <person name="Dyer P.S."/>
            <person name="Grigoriev I.V."/>
        </authorList>
    </citation>
    <scope>NUCLEOTIDE SEQUENCE [LARGE SCALE GENOMIC DNA]</scope>
    <source>
        <strain evidence="3">CBS 506.65</strain>
    </source>
</reference>
<accession>A0A1L9S7G9</accession>
<evidence type="ECO:0000256" key="1">
    <source>
        <dbReference type="SAM" id="MobiDB-lite"/>
    </source>
</evidence>
<name>A0A1L9S7G9_9EURO</name>
<organism evidence="2 3">
    <name type="scientific">Penicilliopsis zonata CBS 506.65</name>
    <dbReference type="NCBI Taxonomy" id="1073090"/>
    <lineage>
        <taxon>Eukaryota</taxon>
        <taxon>Fungi</taxon>
        <taxon>Dikarya</taxon>
        <taxon>Ascomycota</taxon>
        <taxon>Pezizomycotina</taxon>
        <taxon>Eurotiomycetes</taxon>
        <taxon>Eurotiomycetidae</taxon>
        <taxon>Eurotiales</taxon>
        <taxon>Aspergillaceae</taxon>
        <taxon>Penicilliopsis</taxon>
    </lineage>
</organism>
<gene>
    <name evidence="2" type="ORF">ASPZODRAFT_19809</name>
</gene>
<feature type="region of interest" description="Disordered" evidence="1">
    <location>
        <begin position="32"/>
        <end position="52"/>
    </location>
</feature>
<dbReference type="GeneID" id="34613947"/>
<dbReference type="RefSeq" id="XP_022577627.1">
    <property type="nucleotide sequence ID" value="XM_022727483.1"/>
</dbReference>
<evidence type="ECO:0000313" key="2">
    <source>
        <dbReference type="EMBL" id="OJJ43117.1"/>
    </source>
</evidence>
<dbReference type="AlphaFoldDB" id="A0A1L9S7G9"/>
<dbReference type="EMBL" id="KV878354">
    <property type="protein sequence ID" value="OJJ43117.1"/>
    <property type="molecule type" value="Genomic_DNA"/>
</dbReference>
<evidence type="ECO:0000313" key="3">
    <source>
        <dbReference type="Proteomes" id="UP000184188"/>
    </source>
</evidence>
<sequence length="131" mass="14990">MEDEDEDEMKMEMKMEMEMKVKMEDGRFAIGNPPWRSGNAGNAGKTGNTGKNKVIRYSKMPKKLPIGERRPHLINIIKNFPESPPPTLCCIIKKTARDCGIAPLQAPTTPGFWLLLLLCLRIFWFLDQLLR</sequence>
<proteinExistence type="predicted"/>
<dbReference type="Proteomes" id="UP000184188">
    <property type="component" value="Unassembled WGS sequence"/>
</dbReference>
<protein>
    <submittedName>
        <fullName evidence="2">Uncharacterized protein</fullName>
    </submittedName>
</protein>
<dbReference type="VEuPathDB" id="FungiDB:ASPZODRAFT_19809"/>